<evidence type="ECO:0000313" key="2">
    <source>
        <dbReference type="Proteomes" id="UP000051015"/>
    </source>
</evidence>
<evidence type="ECO:0008006" key="3">
    <source>
        <dbReference type="Google" id="ProtNLM"/>
    </source>
</evidence>
<dbReference type="EMBL" id="AYZD01000015">
    <property type="protein sequence ID" value="KRM96469.1"/>
    <property type="molecule type" value="Genomic_DNA"/>
</dbReference>
<accession>A0A0R2CYA7</accession>
<dbReference type="PATRIC" id="fig|1423725.3.peg.787"/>
<organism evidence="1 2">
    <name type="scientific">Liquorilactobacillus aquaticus DSM 21051</name>
    <dbReference type="NCBI Taxonomy" id="1423725"/>
    <lineage>
        <taxon>Bacteria</taxon>
        <taxon>Bacillati</taxon>
        <taxon>Bacillota</taxon>
        <taxon>Bacilli</taxon>
        <taxon>Lactobacillales</taxon>
        <taxon>Lactobacillaceae</taxon>
        <taxon>Liquorilactobacillus</taxon>
    </lineage>
</organism>
<evidence type="ECO:0000313" key="1">
    <source>
        <dbReference type="EMBL" id="KRM96469.1"/>
    </source>
</evidence>
<dbReference type="InterPro" id="IPR019650">
    <property type="entry name" value="DUF2513"/>
</dbReference>
<gene>
    <name evidence="1" type="ORF">FC19_GL000763</name>
</gene>
<keyword evidence="2" id="KW-1185">Reference proteome</keyword>
<sequence length="120" mass="13673">MEVNVECVRDVLKIVADKPFGQYINSDNLGLSNIYSKELIESTVQALYESNLIKVENEYLLNCDLDYSIGELTKEGCALLTSLKDDANFKKIKDSLNHHTSHVTIRALQRLAANYDRHIR</sequence>
<protein>
    <recommendedName>
        <fullName evidence="3">DUF2513 domain-containing protein</fullName>
    </recommendedName>
</protein>
<dbReference type="Proteomes" id="UP000051015">
    <property type="component" value="Unassembled WGS sequence"/>
</dbReference>
<dbReference type="Pfam" id="PF10711">
    <property type="entry name" value="DUF2513"/>
    <property type="match status" value="1"/>
</dbReference>
<name>A0A0R2CYA7_9LACO</name>
<dbReference type="AlphaFoldDB" id="A0A0R2CYA7"/>
<dbReference type="RefSeq" id="WP_057875778.1">
    <property type="nucleotide sequence ID" value="NZ_AYZD01000015.1"/>
</dbReference>
<reference evidence="1 2" key="1">
    <citation type="journal article" date="2015" name="Genome Announc.">
        <title>Expanding the biotechnology potential of lactobacilli through comparative genomics of 213 strains and associated genera.</title>
        <authorList>
            <person name="Sun Z."/>
            <person name="Harris H.M."/>
            <person name="McCann A."/>
            <person name="Guo C."/>
            <person name="Argimon S."/>
            <person name="Zhang W."/>
            <person name="Yang X."/>
            <person name="Jeffery I.B."/>
            <person name="Cooney J.C."/>
            <person name="Kagawa T.F."/>
            <person name="Liu W."/>
            <person name="Song Y."/>
            <person name="Salvetti E."/>
            <person name="Wrobel A."/>
            <person name="Rasinkangas P."/>
            <person name="Parkhill J."/>
            <person name="Rea M.C."/>
            <person name="O'Sullivan O."/>
            <person name="Ritari J."/>
            <person name="Douillard F.P."/>
            <person name="Paul Ross R."/>
            <person name="Yang R."/>
            <person name="Briner A.E."/>
            <person name="Felis G.E."/>
            <person name="de Vos W.M."/>
            <person name="Barrangou R."/>
            <person name="Klaenhammer T.R."/>
            <person name="Caufield P.W."/>
            <person name="Cui Y."/>
            <person name="Zhang H."/>
            <person name="O'Toole P.W."/>
        </authorList>
    </citation>
    <scope>NUCLEOTIDE SEQUENCE [LARGE SCALE GENOMIC DNA]</scope>
    <source>
        <strain evidence="1 2">DSM 21051</strain>
    </source>
</reference>
<comment type="caution">
    <text evidence="1">The sequence shown here is derived from an EMBL/GenBank/DDBJ whole genome shotgun (WGS) entry which is preliminary data.</text>
</comment>
<proteinExistence type="predicted"/>